<feature type="compositionally biased region" description="Basic and acidic residues" evidence="1">
    <location>
        <begin position="9"/>
        <end position="27"/>
    </location>
</feature>
<feature type="region of interest" description="Disordered" evidence="1">
    <location>
        <begin position="1"/>
        <end position="27"/>
    </location>
</feature>
<evidence type="ECO:0000313" key="2">
    <source>
        <dbReference type="EMBL" id="KAA6393294.1"/>
    </source>
</evidence>
<sequence>MMRRLHWNNGEKERNAEMDKVKAERQKPSIDSMLKRVTLMRTDEKWNLLGRIIRDVDKEKNKLQIIEQKFDIIAKQQEQNNQQNQIQQGLINNHQKYDKFGVLGWLADIIKQQSIRYKVFNGLTNYMTDALGEYLLMRWDQGRQCKFVCFYLHCRLKKTL</sequence>
<dbReference type="Proteomes" id="UP000324800">
    <property type="component" value="Unassembled WGS sequence"/>
</dbReference>
<name>A0A5J4WEA9_9EUKA</name>
<evidence type="ECO:0000256" key="1">
    <source>
        <dbReference type="SAM" id="MobiDB-lite"/>
    </source>
</evidence>
<proteinExistence type="predicted"/>
<gene>
    <name evidence="2" type="ORF">EZS28_011178</name>
</gene>
<protein>
    <submittedName>
        <fullName evidence="2">Uncharacterized protein</fullName>
    </submittedName>
</protein>
<dbReference type="EMBL" id="SNRW01002277">
    <property type="protein sequence ID" value="KAA6393294.1"/>
    <property type="molecule type" value="Genomic_DNA"/>
</dbReference>
<evidence type="ECO:0000313" key="3">
    <source>
        <dbReference type="Proteomes" id="UP000324800"/>
    </source>
</evidence>
<dbReference type="AlphaFoldDB" id="A0A5J4WEA9"/>
<reference evidence="2 3" key="1">
    <citation type="submission" date="2019-03" db="EMBL/GenBank/DDBJ databases">
        <title>Single cell metagenomics reveals metabolic interactions within the superorganism composed of flagellate Streblomastix strix and complex community of Bacteroidetes bacteria on its surface.</title>
        <authorList>
            <person name="Treitli S.C."/>
            <person name="Kolisko M."/>
            <person name="Husnik F."/>
            <person name="Keeling P."/>
            <person name="Hampl V."/>
        </authorList>
    </citation>
    <scope>NUCLEOTIDE SEQUENCE [LARGE SCALE GENOMIC DNA]</scope>
    <source>
        <strain evidence="2">ST1C</strain>
    </source>
</reference>
<accession>A0A5J4WEA9</accession>
<organism evidence="2 3">
    <name type="scientific">Streblomastix strix</name>
    <dbReference type="NCBI Taxonomy" id="222440"/>
    <lineage>
        <taxon>Eukaryota</taxon>
        <taxon>Metamonada</taxon>
        <taxon>Preaxostyla</taxon>
        <taxon>Oxymonadida</taxon>
        <taxon>Streblomastigidae</taxon>
        <taxon>Streblomastix</taxon>
    </lineage>
</organism>
<comment type="caution">
    <text evidence="2">The sequence shown here is derived from an EMBL/GenBank/DDBJ whole genome shotgun (WGS) entry which is preliminary data.</text>
</comment>